<dbReference type="Pfam" id="PF00583">
    <property type="entry name" value="Acetyltransf_1"/>
    <property type="match status" value="2"/>
</dbReference>
<dbReference type="EMBL" id="JAKJSC010000007">
    <property type="protein sequence ID" value="MDE5420014.1"/>
    <property type="molecule type" value="Genomic_DNA"/>
</dbReference>
<keyword evidence="2" id="KW-0012">Acyltransferase</keyword>
<name>A0ABT5W0B1_9BACT</name>
<proteinExistence type="predicted"/>
<dbReference type="SUPFAM" id="SSF55729">
    <property type="entry name" value="Acyl-CoA N-acyltransferases (Nat)"/>
    <property type="match status" value="2"/>
</dbReference>
<dbReference type="Proteomes" id="UP001528920">
    <property type="component" value="Unassembled WGS sequence"/>
</dbReference>
<dbReference type="PANTHER" id="PTHR43420:SF44">
    <property type="entry name" value="ACETYLTRANSFERASE YPEA"/>
    <property type="match status" value="1"/>
</dbReference>
<accession>A0ABT5W0B1</accession>
<dbReference type="InterPro" id="IPR050680">
    <property type="entry name" value="YpeA/RimI_acetyltransf"/>
</dbReference>
<dbReference type="InterPro" id="IPR016181">
    <property type="entry name" value="Acyl_CoA_acyltransferase"/>
</dbReference>
<reference evidence="4 5" key="1">
    <citation type="submission" date="2022-01" db="EMBL/GenBank/DDBJ databases">
        <title>Labilibaculum sp. nov, a marine bacterium isolated from Antarctica.</title>
        <authorList>
            <person name="Dai W."/>
        </authorList>
    </citation>
    <scope>NUCLEOTIDE SEQUENCE [LARGE SCALE GENOMIC DNA]</scope>
    <source>
        <strain evidence="4 5">DW002</strain>
    </source>
</reference>
<evidence type="ECO:0000313" key="5">
    <source>
        <dbReference type="Proteomes" id="UP001528920"/>
    </source>
</evidence>
<dbReference type="PROSITE" id="PS51186">
    <property type="entry name" value="GNAT"/>
    <property type="match status" value="2"/>
</dbReference>
<dbReference type="InterPro" id="IPR000182">
    <property type="entry name" value="GNAT_dom"/>
</dbReference>
<evidence type="ECO:0000256" key="2">
    <source>
        <dbReference type="ARBA" id="ARBA00023315"/>
    </source>
</evidence>
<dbReference type="Gene3D" id="3.40.630.30">
    <property type="match status" value="2"/>
</dbReference>
<evidence type="ECO:0000259" key="3">
    <source>
        <dbReference type="PROSITE" id="PS51186"/>
    </source>
</evidence>
<dbReference type="RefSeq" id="WP_275111346.1">
    <property type="nucleotide sequence ID" value="NZ_JAKJSC010000007.1"/>
</dbReference>
<dbReference type="CDD" id="cd04301">
    <property type="entry name" value="NAT_SF"/>
    <property type="match status" value="1"/>
</dbReference>
<comment type="caution">
    <text evidence="4">The sequence shown here is derived from an EMBL/GenBank/DDBJ whole genome shotgun (WGS) entry which is preliminary data.</text>
</comment>
<evidence type="ECO:0000256" key="1">
    <source>
        <dbReference type="ARBA" id="ARBA00022679"/>
    </source>
</evidence>
<keyword evidence="1" id="KW-0808">Transferase</keyword>
<feature type="domain" description="N-acetyltransferase" evidence="3">
    <location>
        <begin position="2"/>
        <end position="148"/>
    </location>
</feature>
<protein>
    <submittedName>
        <fullName evidence="4">GNAT family N-acetyltransferase</fullName>
    </submittedName>
</protein>
<gene>
    <name evidence="4" type="ORF">L3049_18650</name>
</gene>
<dbReference type="PANTHER" id="PTHR43420">
    <property type="entry name" value="ACETYLTRANSFERASE"/>
    <property type="match status" value="1"/>
</dbReference>
<keyword evidence="5" id="KW-1185">Reference proteome</keyword>
<organism evidence="4 5">
    <name type="scientific">Paralabilibaculum antarcticum</name>
    <dbReference type="NCBI Taxonomy" id="2912572"/>
    <lineage>
        <taxon>Bacteria</taxon>
        <taxon>Pseudomonadati</taxon>
        <taxon>Bacteroidota</taxon>
        <taxon>Bacteroidia</taxon>
        <taxon>Marinilabiliales</taxon>
        <taxon>Marinifilaceae</taxon>
        <taxon>Paralabilibaculum</taxon>
    </lineage>
</organism>
<sequence>MASITSLKNENPDAIYEAFAQAFNDYEIQLSKEEFFRMMSRRGFDPSLSFAAYENDKIVAFTLNGIGEFKGIKTAYDTGTGTIKEYRGKGLASEIFKYSIPYLKSSEIEQYLLEVLQHNEKAVSIYKKLGFEVSREFNYFVKDNSELQFGAKQLNQGYQVIDIDLNNTNLMLEFCDFNPSWQNSFEAISRNPLDFKAIGITDSESLIGYCIFEPNSGDISQIAVDRRHRRKGVGNHLLSQILKNNKHNSIKIINTDVSCTSITNFLKANFIDPIGKQFEMIKKL</sequence>
<evidence type="ECO:0000313" key="4">
    <source>
        <dbReference type="EMBL" id="MDE5420014.1"/>
    </source>
</evidence>
<feature type="domain" description="N-acetyltransferase" evidence="3">
    <location>
        <begin position="161"/>
        <end position="284"/>
    </location>
</feature>